<protein>
    <submittedName>
        <fullName evidence="3">Uncharacterized protein</fullName>
    </submittedName>
</protein>
<name>A0A5S6R391_TRIMR</name>
<proteinExistence type="predicted"/>
<dbReference type="WBParaSite" id="TMUE_3000013627.1">
    <property type="protein sequence ID" value="TMUE_3000013627.1"/>
    <property type="gene ID" value="WBGene00301993"/>
</dbReference>
<evidence type="ECO:0000256" key="1">
    <source>
        <dbReference type="SAM" id="MobiDB-lite"/>
    </source>
</evidence>
<evidence type="ECO:0000313" key="3">
    <source>
        <dbReference type="WBParaSite" id="TMUE_3000013627.1"/>
    </source>
</evidence>
<sequence>MECFFALGSLLRAIGSGQSSSAPLPDTAVRREPAGGRQSQIGSSSTKPNRFAPGDRIFCIAGRAAPLTGGNAVNETFATNHSDLCIPVGNVGLPVGAQPAATLKGTPTVPLPSPKRNLAARKQLLKRLLPCRRRRQFALQLRRGHPFYRTLKSEGDRCDGKRGGYGFSNDGGKDWYPPESVNLKSSTGVNNSNCSIHQVGSEAPFGCPSSSRSKAALSAANGPSGVAWKWFADDCCRVRRQNFSDQLRTLSVSQFESKVCTQARISCAHFAATSNGHTLGNAQPAKTAPPRAPGR</sequence>
<feature type="region of interest" description="Disordered" evidence="1">
    <location>
        <begin position="18"/>
        <end position="50"/>
    </location>
</feature>
<feature type="compositionally biased region" description="Polar residues" evidence="1">
    <location>
        <begin position="37"/>
        <end position="48"/>
    </location>
</feature>
<evidence type="ECO:0000313" key="2">
    <source>
        <dbReference type="Proteomes" id="UP000046395"/>
    </source>
</evidence>
<dbReference type="Proteomes" id="UP000046395">
    <property type="component" value="Unassembled WGS sequence"/>
</dbReference>
<dbReference type="AlphaFoldDB" id="A0A5S6R391"/>
<organism evidence="2 3">
    <name type="scientific">Trichuris muris</name>
    <name type="common">Mouse whipworm</name>
    <dbReference type="NCBI Taxonomy" id="70415"/>
    <lineage>
        <taxon>Eukaryota</taxon>
        <taxon>Metazoa</taxon>
        <taxon>Ecdysozoa</taxon>
        <taxon>Nematoda</taxon>
        <taxon>Enoplea</taxon>
        <taxon>Dorylaimia</taxon>
        <taxon>Trichinellida</taxon>
        <taxon>Trichuridae</taxon>
        <taxon>Trichuris</taxon>
    </lineage>
</organism>
<keyword evidence="2" id="KW-1185">Reference proteome</keyword>
<reference evidence="3" key="1">
    <citation type="submission" date="2019-12" db="UniProtKB">
        <authorList>
            <consortium name="WormBaseParasite"/>
        </authorList>
    </citation>
    <scope>IDENTIFICATION</scope>
</reference>
<accession>A0A5S6R391</accession>